<proteinExistence type="predicted"/>
<protein>
    <submittedName>
        <fullName evidence="2">Uncharacterized protein</fullName>
    </submittedName>
</protein>
<name>A0A0A9FNW2_ARUDO</name>
<feature type="region of interest" description="Disordered" evidence="1">
    <location>
        <begin position="15"/>
        <end position="36"/>
    </location>
</feature>
<evidence type="ECO:0000256" key="1">
    <source>
        <dbReference type="SAM" id="MobiDB-lite"/>
    </source>
</evidence>
<reference evidence="2" key="2">
    <citation type="journal article" date="2015" name="Data Brief">
        <title>Shoot transcriptome of the giant reed, Arundo donax.</title>
        <authorList>
            <person name="Barrero R.A."/>
            <person name="Guerrero F.D."/>
            <person name="Moolhuijzen P."/>
            <person name="Goolsby J.A."/>
            <person name="Tidwell J."/>
            <person name="Bellgard S.E."/>
            <person name="Bellgard M.I."/>
        </authorList>
    </citation>
    <scope>NUCLEOTIDE SEQUENCE</scope>
    <source>
        <tissue evidence="2">Shoot tissue taken approximately 20 cm above the soil surface</tissue>
    </source>
</reference>
<reference evidence="2" key="1">
    <citation type="submission" date="2014-09" db="EMBL/GenBank/DDBJ databases">
        <authorList>
            <person name="Magalhaes I.L.F."/>
            <person name="Oliveira U."/>
            <person name="Santos F.R."/>
            <person name="Vidigal T.H.D.A."/>
            <person name="Brescovit A.D."/>
            <person name="Santos A.J."/>
        </authorList>
    </citation>
    <scope>NUCLEOTIDE SEQUENCE</scope>
    <source>
        <tissue evidence="2">Shoot tissue taken approximately 20 cm above the soil surface</tissue>
    </source>
</reference>
<organism evidence="2">
    <name type="scientific">Arundo donax</name>
    <name type="common">Giant reed</name>
    <name type="synonym">Donax arundinaceus</name>
    <dbReference type="NCBI Taxonomy" id="35708"/>
    <lineage>
        <taxon>Eukaryota</taxon>
        <taxon>Viridiplantae</taxon>
        <taxon>Streptophyta</taxon>
        <taxon>Embryophyta</taxon>
        <taxon>Tracheophyta</taxon>
        <taxon>Spermatophyta</taxon>
        <taxon>Magnoliopsida</taxon>
        <taxon>Liliopsida</taxon>
        <taxon>Poales</taxon>
        <taxon>Poaceae</taxon>
        <taxon>PACMAD clade</taxon>
        <taxon>Arundinoideae</taxon>
        <taxon>Arundineae</taxon>
        <taxon>Arundo</taxon>
    </lineage>
</organism>
<accession>A0A0A9FNW2</accession>
<dbReference type="AlphaFoldDB" id="A0A0A9FNW2"/>
<evidence type="ECO:0000313" key="2">
    <source>
        <dbReference type="EMBL" id="JAE09983.1"/>
    </source>
</evidence>
<sequence length="36" mass="4266">MRHWNPQLGQVVNEVHDNQCTTNSEVTEEFQLTSHR</sequence>
<dbReference type="EMBL" id="GBRH01187913">
    <property type="protein sequence ID" value="JAE09983.1"/>
    <property type="molecule type" value="Transcribed_RNA"/>
</dbReference>
<feature type="compositionally biased region" description="Polar residues" evidence="1">
    <location>
        <begin position="18"/>
        <end position="36"/>
    </location>
</feature>